<comment type="similarity">
    <text evidence="1">Belongs to the ATP-dependent AMP-binding enzyme family.</text>
</comment>
<evidence type="ECO:0000256" key="2">
    <source>
        <dbReference type="ARBA" id="ARBA00022598"/>
    </source>
</evidence>
<evidence type="ECO:0000256" key="1">
    <source>
        <dbReference type="ARBA" id="ARBA00006432"/>
    </source>
</evidence>
<dbReference type="GO" id="GO:0016874">
    <property type="term" value="F:ligase activity"/>
    <property type="evidence" value="ECO:0007669"/>
    <property type="project" value="UniProtKB-KW"/>
</dbReference>
<dbReference type="InterPro" id="IPR000873">
    <property type="entry name" value="AMP-dep_synth/lig_dom"/>
</dbReference>
<evidence type="ECO:0000256" key="5">
    <source>
        <dbReference type="ARBA" id="ARBA00051915"/>
    </source>
</evidence>
<reference evidence="10 11" key="1">
    <citation type="submission" date="2014-09" db="EMBL/GenBank/DDBJ databases">
        <title>Genome sequencing of Methyloceanibacter caenitepidi Gela4.</title>
        <authorList>
            <person name="Takeuchi M."/>
            <person name="Susumu S."/>
            <person name="Kamagata Y."/>
            <person name="Oshima K."/>
            <person name="Hattori M."/>
            <person name="Iwasaki W."/>
        </authorList>
    </citation>
    <scope>NUCLEOTIDE SEQUENCE [LARGE SCALE GENOMIC DNA]</scope>
    <source>
        <strain evidence="10 11">Gela4</strain>
    </source>
</reference>
<gene>
    <name evidence="10" type="ORF">GL4_3055</name>
</gene>
<dbReference type="InterPro" id="IPR045851">
    <property type="entry name" value="AMP-bd_C_sf"/>
</dbReference>
<evidence type="ECO:0000313" key="10">
    <source>
        <dbReference type="EMBL" id="BAQ18487.1"/>
    </source>
</evidence>
<dbReference type="Proteomes" id="UP000031643">
    <property type="component" value="Chromosome"/>
</dbReference>
<dbReference type="EMBL" id="AP014648">
    <property type="protein sequence ID" value="BAQ18487.1"/>
    <property type="molecule type" value="Genomic_DNA"/>
</dbReference>
<dbReference type="PANTHER" id="PTHR43859">
    <property type="entry name" value="ACYL-ACTIVATING ENZYME"/>
    <property type="match status" value="1"/>
</dbReference>
<proteinExistence type="inferred from homology"/>
<keyword evidence="3" id="KW-0276">Fatty acid metabolism</keyword>
<evidence type="ECO:0000256" key="7">
    <source>
        <dbReference type="ARBA" id="ARBA00067668"/>
    </source>
</evidence>
<dbReference type="Gene3D" id="3.40.50.12780">
    <property type="entry name" value="N-terminal domain of ligase-like"/>
    <property type="match status" value="1"/>
</dbReference>
<keyword evidence="11" id="KW-1185">Reference proteome</keyword>
<dbReference type="FunFam" id="3.30.300.30:FF:000008">
    <property type="entry name" value="2,3-dihydroxybenzoate-AMP ligase"/>
    <property type="match status" value="1"/>
</dbReference>
<keyword evidence="2 10" id="KW-0436">Ligase</keyword>
<dbReference type="OrthoDB" id="9803968at2"/>
<dbReference type="KEGG" id="mcg:GL4_3055"/>
<name>A0A0A8K7H3_9HYPH</name>
<organism evidence="10 11">
    <name type="scientific">Methyloceanibacter caenitepidi</name>
    <dbReference type="NCBI Taxonomy" id="1384459"/>
    <lineage>
        <taxon>Bacteria</taxon>
        <taxon>Pseudomonadati</taxon>
        <taxon>Pseudomonadota</taxon>
        <taxon>Alphaproteobacteria</taxon>
        <taxon>Hyphomicrobiales</taxon>
        <taxon>Hyphomicrobiaceae</taxon>
        <taxon>Methyloceanibacter</taxon>
    </lineage>
</organism>
<dbReference type="Gene3D" id="3.30.300.30">
    <property type="match status" value="1"/>
</dbReference>
<dbReference type="NCBIfam" id="NF006020">
    <property type="entry name" value="PRK08162.1"/>
    <property type="match status" value="1"/>
</dbReference>
<evidence type="ECO:0000313" key="11">
    <source>
        <dbReference type="Proteomes" id="UP000031643"/>
    </source>
</evidence>
<feature type="domain" description="AMP-dependent synthetase/ligase" evidence="8">
    <location>
        <begin position="25"/>
        <end position="404"/>
    </location>
</feature>
<protein>
    <recommendedName>
        <fullName evidence="7">3-methylmercaptopropionyl-CoA ligase</fullName>
        <ecNumber evidence="6">6.2.1.44</ecNumber>
    </recommendedName>
</protein>
<dbReference type="RefSeq" id="WP_045368657.1">
    <property type="nucleotide sequence ID" value="NZ_AP014648.1"/>
</dbReference>
<dbReference type="HOGENOM" id="CLU_000022_59_5_5"/>
<sequence>MTNPYDAGLGKTPANYQPLTPLVFLERAAAVYPDHIAIIHGNAHISYETFYARARQLASALAAREIGVGDTVSVMLSNTPSMLEAHYGVPMTGAVLHSINTRLDAPNIAFMLDHAEAKVVICDTEFGDVMKEALSLAKVKPLLIDYEDTELGEPGTRLGDLDYDDFISEGDAYYAWAMPSDEWNAISLNYTSGTTGNPKGVVYHHRGAAMMCYGNTIATGMGQHPVYLWTLPMFHCNGWCFPWSLSVVAGTHVCLRAVRAKPMYDAIADHKVTHLSGAPFVMSVLLNASDEEKRDFDHQVAFNHAAAPPPAAVMAAMADAGFALTHLYGLTETYGPATLNAWRPAWDTLSAEERSKKRIRQGVRYPTLEDLTVMNPDTMEKTPADAETIGEVMFRGNIVMKGYLKNEKATKEAFAGGWFHSGDLGVMHPDGYIQLKDRSKDIIISGGENISSIEVEDTIYKHPDVLSAAVVAKPDPKWGETPCAFVELREGSKTEAKDIVAWCREHLAHFKCPRYVVFVDLPKTSTGKIQKFKLRELAKDV</sequence>
<dbReference type="PANTHER" id="PTHR43859:SF4">
    <property type="entry name" value="BUTANOATE--COA LIGASE AAE1-RELATED"/>
    <property type="match status" value="1"/>
</dbReference>
<keyword evidence="4" id="KW-0443">Lipid metabolism</keyword>
<evidence type="ECO:0000256" key="6">
    <source>
        <dbReference type="ARBA" id="ARBA00066616"/>
    </source>
</evidence>
<feature type="domain" description="AMP-binding enzyme C-terminal" evidence="9">
    <location>
        <begin position="454"/>
        <end position="528"/>
    </location>
</feature>
<dbReference type="STRING" id="1384459.GL4_3055"/>
<dbReference type="GO" id="GO:0006631">
    <property type="term" value="P:fatty acid metabolic process"/>
    <property type="evidence" value="ECO:0007669"/>
    <property type="project" value="UniProtKB-KW"/>
</dbReference>
<dbReference type="EC" id="6.2.1.44" evidence="6"/>
<dbReference type="InterPro" id="IPR025110">
    <property type="entry name" value="AMP-bd_C"/>
</dbReference>
<dbReference type="Pfam" id="PF00501">
    <property type="entry name" value="AMP-binding"/>
    <property type="match status" value="1"/>
</dbReference>
<dbReference type="Pfam" id="PF13193">
    <property type="entry name" value="AMP-binding_C"/>
    <property type="match status" value="1"/>
</dbReference>
<evidence type="ECO:0000259" key="8">
    <source>
        <dbReference type="Pfam" id="PF00501"/>
    </source>
</evidence>
<dbReference type="AlphaFoldDB" id="A0A0A8K7H3"/>
<comment type="catalytic activity">
    <reaction evidence="5">
        <text>3-(methylsulfanyl)propanoate + ATP + CoA = 3-(methylsulfanyl)propanoyl-CoA + AMP + diphosphate</text>
        <dbReference type="Rhea" id="RHEA:43052"/>
        <dbReference type="ChEBI" id="CHEBI:30616"/>
        <dbReference type="ChEBI" id="CHEBI:33019"/>
        <dbReference type="ChEBI" id="CHEBI:49016"/>
        <dbReference type="ChEBI" id="CHEBI:57287"/>
        <dbReference type="ChEBI" id="CHEBI:82815"/>
        <dbReference type="ChEBI" id="CHEBI:456215"/>
        <dbReference type="EC" id="6.2.1.44"/>
    </reaction>
    <physiologicalReaction direction="left-to-right" evidence="5">
        <dbReference type="Rhea" id="RHEA:43053"/>
    </physiologicalReaction>
</comment>
<evidence type="ECO:0000256" key="3">
    <source>
        <dbReference type="ARBA" id="ARBA00022832"/>
    </source>
</evidence>
<dbReference type="CDD" id="cd12118">
    <property type="entry name" value="ttLC_FACS_AEE21_like"/>
    <property type="match status" value="1"/>
</dbReference>
<dbReference type="InterPro" id="IPR042099">
    <property type="entry name" value="ANL_N_sf"/>
</dbReference>
<evidence type="ECO:0000256" key="4">
    <source>
        <dbReference type="ARBA" id="ARBA00023098"/>
    </source>
</evidence>
<accession>A0A0A8K7H3</accession>
<evidence type="ECO:0000259" key="9">
    <source>
        <dbReference type="Pfam" id="PF13193"/>
    </source>
</evidence>
<dbReference type="SUPFAM" id="SSF56801">
    <property type="entry name" value="Acetyl-CoA synthetase-like"/>
    <property type="match status" value="1"/>
</dbReference>